<evidence type="ECO:0000313" key="1">
    <source>
        <dbReference type="EMBL" id="QDX25195.1"/>
    </source>
</evidence>
<dbReference type="RefSeq" id="WP_145845057.1">
    <property type="nucleotide sequence ID" value="NZ_CP042239.1"/>
</dbReference>
<dbReference type="OrthoDB" id="1070337at2"/>
<evidence type="ECO:0000313" key="2">
    <source>
        <dbReference type="Proteomes" id="UP000318055"/>
    </source>
</evidence>
<reference evidence="1 2" key="1">
    <citation type="submission" date="2019-07" db="EMBL/GenBank/DDBJ databases">
        <title>Sphingomonas alkalisoli sp. nov., isolated from rhizosphere soil of Suaedae salsa.</title>
        <authorList>
            <person name="Zhang H."/>
            <person name="Xu L."/>
            <person name="Zhang J.-X."/>
            <person name="Sun J.-Q."/>
        </authorList>
    </citation>
    <scope>NUCLEOTIDE SEQUENCE [LARGE SCALE GENOMIC DNA]</scope>
    <source>
        <strain evidence="1 2">XS-10</strain>
    </source>
</reference>
<gene>
    <name evidence="1" type="ORF">FPZ54_03575</name>
</gene>
<protein>
    <submittedName>
        <fullName evidence="1">DUF2958 domain-containing protein</fullName>
    </submittedName>
</protein>
<name>A0A518RCK2_9SPHN</name>
<sequence>MCLIPPDLIVALRANDSNRHAAMAAGAPTPDPVPLVKLFNPCGAATWLASELDGDGDTLFGLADLGFGYPELGCFSLREIGAVRLPFGLRILRDPDFSTRFPLSIWADAARRSGGIVGAQRLLDFVGSAAARRDPELPPSP</sequence>
<keyword evidence="2" id="KW-1185">Reference proteome</keyword>
<dbReference type="Proteomes" id="UP000318055">
    <property type="component" value="Chromosome"/>
</dbReference>
<proteinExistence type="predicted"/>
<dbReference type="InterPro" id="IPR021341">
    <property type="entry name" value="DUF2958"/>
</dbReference>
<accession>A0A518RCK2</accession>
<dbReference type="Pfam" id="PF11171">
    <property type="entry name" value="DUF2958"/>
    <property type="match status" value="1"/>
</dbReference>
<dbReference type="EMBL" id="CP042239">
    <property type="protein sequence ID" value="QDX25195.1"/>
    <property type="molecule type" value="Genomic_DNA"/>
</dbReference>
<dbReference type="AlphaFoldDB" id="A0A518RCK2"/>
<dbReference type="KEGG" id="ssua:FPZ54_03575"/>
<organism evidence="1 2">
    <name type="scientific">Sphingomonas suaedae</name>
    <dbReference type="NCBI Taxonomy" id="2599297"/>
    <lineage>
        <taxon>Bacteria</taxon>
        <taxon>Pseudomonadati</taxon>
        <taxon>Pseudomonadota</taxon>
        <taxon>Alphaproteobacteria</taxon>
        <taxon>Sphingomonadales</taxon>
        <taxon>Sphingomonadaceae</taxon>
        <taxon>Sphingomonas</taxon>
    </lineage>
</organism>